<dbReference type="EMBL" id="GBRH01266204">
    <property type="protein sequence ID" value="JAD31691.1"/>
    <property type="molecule type" value="Transcribed_RNA"/>
</dbReference>
<reference evidence="1" key="1">
    <citation type="submission" date="2014-09" db="EMBL/GenBank/DDBJ databases">
        <authorList>
            <person name="Magalhaes I.L.F."/>
            <person name="Oliveira U."/>
            <person name="Santos F.R."/>
            <person name="Vidigal T.H.D.A."/>
            <person name="Brescovit A.D."/>
            <person name="Santos A.J."/>
        </authorList>
    </citation>
    <scope>NUCLEOTIDE SEQUENCE</scope>
    <source>
        <tissue evidence="1">Shoot tissue taken approximately 20 cm above the soil surface</tissue>
    </source>
</reference>
<evidence type="ECO:0000313" key="1">
    <source>
        <dbReference type="EMBL" id="JAD31691.1"/>
    </source>
</evidence>
<sequence>MSNLERVIKPNIALLRQSPVRSKCSGYCPDEFTKTEGACI</sequence>
<proteinExistence type="predicted"/>
<dbReference type="AlphaFoldDB" id="A0A0A8YYQ0"/>
<organism evidence="1">
    <name type="scientific">Arundo donax</name>
    <name type="common">Giant reed</name>
    <name type="synonym">Donax arundinaceus</name>
    <dbReference type="NCBI Taxonomy" id="35708"/>
    <lineage>
        <taxon>Eukaryota</taxon>
        <taxon>Viridiplantae</taxon>
        <taxon>Streptophyta</taxon>
        <taxon>Embryophyta</taxon>
        <taxon>Tracheophyta</taxon>
        <taxon>Spermatophyta</taxon>
        <taxon>Magnoliopsida</taxon>
        <taxon>Liliopsida</taxon>
        <taxon>Poales</taxon>
        <taxon>Poaceae</taxon>
        <taxon>PACMAD clade</taxon>
        <taxon>Arundinoideae</taxon>
        <taxon>Arundineae</taxon>
        <taxon>Arundo</taxon>
    </lineage>
</organism>
<accession>A0A0A8YYQ0</accession>
<name>A0A0A8YYQ0_ARUDO</name>
<protein>
    <submittedName>
        <fullName evidence="1">Uncharacterized protein</fullName>
    </submittedName>
</protein>
<reference evidence="1" key="2">
    <citation type="journal article" date="2015" name="Data Brief">
        <title>Shoot transcriptome of the giant reed, Arundo donax.</title>
        <authorList>
            <person name="Barrero R.A."/>
            <person name="Guerrero F.D."/>
            <person name="Moolhuijzen P."/>
            <person name="Goolsby J.A."/>
            <person name="Tidwell J."/>
            <person name="Bellgard S.E."/>
            <person name="Bellgard M.I."/>
        </authorList>
    </citation>
    <scope>NUCLEOTIDE SEQUENCE</scope>
    <source>
        <tissue evidence="1">Shoot tissue taken approximately 20 cm above the soil surface</tissue>
    </source>
</reference>